<feature type="region of interest" description="Disordered" evidence="1">
    <location>
        <begin position="78"/>
        <end position="101"/>
    </location>
</feature>
<dbReference type="AlphaFoldDB" id="A0A4Z2E956"/>
<organism evidence="2 3">
    <name type="scientific">Liparis tanakae</name>
    <name type="common">Tanaka's snailfish</name>
    <dbReference type="NCBI Taxonomy" id="230148"/>
    <lineage>
        <taxon>Eukaryota</taxon>
        <taxon>Metazoa</taxon>
        <taxon>Chordata</taxon>
        <taxon>Craniata</taxon>
        <taxon>Vertebrata</taxon>
        <taxon>Euteleostomi</taxon>
        <taxon>Actinopterygii</taxon>
        <taxon>Neopterygii</taxon>
        <taxon>Teleostei</taxon>
        <taxon>Neoteleostei</taxon>
        <taxon>Acanthomorphata</taxon>
        <taxon>Eupercaria</taxon>
        <taxon>Perciformes</taxon>
        <taxon>Cottioidei</taxon>
        <taxon>Cottales</taxon>
        <taxon>Liparidae</taxon>
        <taxon>Liparis</taxon>
    </lineage>
</organism>
<feature type="compositionally biased region" description="Polar residues" evidence="1">
    <location>
        <begin position="89"/>
        <end position="101"/>
    </location>
</feature>
<sequence>MEVLLYFLLVSEPRVTKRSRNRDRLEHQITSSQLYLKWGTSDFRARRPEVLSATLSRKKKSHMRHTRTRKLSVTMVMTKASDSVPPPSATDSSSLAESVVS</sequence>
<proteinExistence type="predicted"/>
<evidence type="ECO:0000313" key="2">
    <source>
        <dbReference type="EMBL" id="TNN25223.1"/>
    </source>
</evidence>
<reference evidence="2 3" key="1">
    <citation type="submission" date="2019-03" db="EMBL/GenBank/DDBJ databases">
        <title>First draft genome of Liparis tanakae, snailfish: a comprehensive survey of snailfish specific genes.</title>
        <authorList>
            <person name="Kim W."/>
            <person name="Song I."/>
            <person name="Jeong J.-H."/>
            <person name="Kim D."/>
            <person name="Kim S."/>
            <person name="Ryu S."/>
            <person name="Song J.Y."/>
            <person name="Lee S.K."/>
        </authorList>
    </citation>
    <scope>NUCLEOTIDE SEQUENCE [LARGE SCALE GENOMIC DNA]</scope>
    <source>
        <tissue evidence="2">Muscle</tissue>
    </source>
</reference>
<evidence type="ECO:0000256" key="1">
    <source>
        <dbReference type="SAM" id="MobiDB-lite"/>
    </source>
</evidence>
<keyword evidence="3" id="KW-1185">Reference proteome</keyword>
<evidence type="ECO:0000313" key="3">
    <source>
        <dbReference type="Proteomes" id="UP000314294"/>
    </source>
</evidence>
<dbReference type="EMBL" id="SRLO01013138">
    <property type="protein sequence ID" value="TNN25223.1"/>
    <property type="molecule type" value="Genomic_DNA"/>
</dbReference>
<dbReference type="Proteomes" id="UP000314294">
    <property type="component" value="Unassembled WGS sequence"/>
</dbReference>
<protein>
    <submittedName>
        <fullName evidence="2">Uncharacterized protein</fullName>
    </submittedName>
</protein>
<name>A0A4Z2E956_9TELE</name>
<gene>
    <name evidence="2" type="ORF">EYF80_064648</name>
</gene>
<accession>A0A4Z2E956</accession>
<comment type="caution">
    <text evidence="2">The sequence shown here is derived from an EMBL/GenBank/DDBJ whole genome shotgun (WGS) entry which is preliminary data.</text>
</comment>